<organism evidence="1">
    <name type="scientific">mine drainage metagenome</name>
    <dbReference type="NCBI Taxonomy" id="410659"/>
    <lineage>
        <taxon>unclassified sequences</taxon>
        <taxon>metagenomes</taxon>
        <taxon>ecological metagenomes</taxon>
    </lineage>
</organism>
<gene>
    <name evidence="1" type="ORF">B1A_03823</name>
</gene>
<reference evidence="1" key="2">
    <citation type="journal article" date="2014" name="ISME J.">
        <title>Microbial stratification in low pH oxic and suboxic macroscopic growths along an acid mine drainage.</title>
        <authorList>
            <person name="Mendez-Garcia C."/>
            <person name="Mesa V."/>
            <person name="Sprenger R.R."/>
            <person name="Richter M."/>
            <person name="Diez M.S."/>
            <person name="Solano J."/>
            <person name="Bargiela R."/>
            <person name="Golyshina O.V."/>
            <person name="Manteca A."/>
            <person name="Ramos J.L."/>
            <person name="Gallego J.R."/>
            <person name="Llorente I."/>
            <person name="Martins Dos Santos V.A."/>
            <person name="Jensen O.N."/>
            <person name="Pelaez A.I."/>
            <person name="Sanchez J."/>
            <person name="Ferrer M."/>
        </authorList>
    </citation>
    <scope>NUCLEOTIDE SEQUENCE</scope>
</reference>
<dbReference type="AlphaFoldDB" id="T1BS25"/>
<evidence type="ECO:0000313" key="1">
    <source>
        <dbReference type="EMBL" id="EQD75701.1"/>
    </source>
</evidence>
<protein>
    <submittedName>
        <fullName evidence="1">Integrase/recombinase</fullName>
    </submittedName>
</protein>
<sequence>DVSEDNAKLFLQQQLLSAVGYKQEEIDKIDLVSVSNEDFQQLLRDKVAGAMSDNGAKQKLVSMDEIERYLGDGYEFQAVLPNGKAIMKMPF</sequence>
<proteinExistence type="predicted"/>
<comment type="caution">
    <text evidence="1">The sequence shown here is derived from an EMBL/GenBank/DDBJ whole genome shotgun (WGS) entry which is preliminary data.</text>
</comment>
<accession>T1BS25</accession>
<feature type="non-terminal residue" evidence="1">
    <location>
        <position position="1"/>
    </location>
</feature>
<name>T1BS25_9ZZZZ</name>
<reference evidence="1" key="1">
    <citation type="submission" date="2013-08" db="EMBL/GenBank/DDBJ databases">
        <authorList>
            <person name="Mendez C."/>
            <person name="Richter M."/>
            <person name="Ferrer M."/>
            <person name="Sanchez J."/>
        </authorList>
    </citation>
    <scope>NUCLEOTIDE SEQUENCE</scope>
</reference>
<dbReference type="EMBL" id="AUZX01002789">
    <property type="protein sequence ID" value="EQD75701.1"/>
    <property type="molecule type" value="Genomic_DNA"/>
</dbReference>